<evidence type="ECO:0000256" key="4">
    <source>
        <dbReference type="ARBA" id="ARBA00023239"/>
    </source>
</evidence>
<sequence length="741" mass="82944">MNVLHRLFYYGRKAVTLPPKVIVQKILHKTRSAALNAWQRWRDMSTPTSCTAARFGTRPLVPAASLDLSDIALQNLPEIANFYMEHRFDLLGSGWVRWGYADPSPGLEGHSYGMCLKGNPLSALRPAHREEARRIWALIGDPNYRPIDWQKDVKSGFRFDEARWYRDQPIGTHPGVDIKMPWEIGRLQHLPQMALAAAIVREKNPEMTRALASEFRCQVLDFLAMNPPRMGSQWTCTMDVSIRAANLVLAYDLFSQLECPNQIDDIFQAELAQALRRHGQHIAANLEWSETLTSNHYLANICGILFVATALEATPETDAWLAFAVHELETEFFKQFYPDGVNFEASTSYHRLSLEMVAFSTALLLGLPQERLYALVAPDNRHLPAQSCLARDWTARAHAAAQAADTALLLRNGFLERLARAAYFTVSITKHSGEVPQIGDNDSGRFFRLTPLGEWMTPEQAEACYENLRDYTALISPYRSSGERYFDDNLLKHHAVIGAVAGIIDLPSLCSGCSLEKSMCAALASGRRFERDITPLSPVLRAALPLPMHRIESTIYEDSGTSMPPLTEEGAWTHYPDAGIHVYRSCRVHLTVSAGPNGQNGNGGHAHNDKLAFELQVDGVDLVRDPGTYLYTASVAQRNLYRSSAAHNAPCPTDHEQNRWEPGPLGLFWMYEDSSAWISGVSGGVITLDLRLPEGYIARRLAVEDRRVTVQVFADWPDLQASQRIPFSNGYGRKLVGVSNW</sequence>
<dbReference type="PANTHER" id="PTHR39210:SF1">
    <property type="entry name" value="HEPARIN-SULFATE LYASE"/>
    <property type="match status" value="1"/>
</dbReference>
<evidence type="ECO:0000256" key="2">
    <source>
        <dbReference type="ARBA" id="ARBA00022729"/>
    </source>
</evidence>
<keyword evidence="4 7" id="KW-0456">Lyase</keyword>
<evidence type="ECO:0000313" key="8">
    <source>
        <dbReference type="Proteomes" id="UP000807825"/>
    </source>
</evidence>
<dbReference type="Pfam" id="PF16889">
    <property type="entry name" value="Hepar_II_III_N"/>
    <property type="match status" value="1"/>
</dbReference>
<dbReference type="Gene3D" id="1.50.10.100">
    <property type="entry name" value="Chondroitin AC/alginate lyase"/>
    <property type="match status" value="1"/>
</dbReference>
<evidence type="ECO:0000313" key="7">
    <source>
        <dbReference type="EMBL" id="MBI5248138.1"/>
    </source>
</evidence>
<dbReference type="PANTHER" id="PTHR39210">
    <property type="entry name" value="HEPARIN-SULFATE LYASE"/>
    <property type="match status" value="1"/>
</dbReference>
<dbReference type="Proteomes" id="UP000807825">
    <property type="component" value="Unassembled WGS sequence"/>
</dbReference>
<name>A0A9D6UXI5_9BACT</name>
<dbReference type="EMBL" id="JACRDE010000044">
    <property type="protein sequence ID" value="MBI5248138.1"/>
    <property type="molecule type" value="Genomic_DNA"/>
</dbReference>
<dbReference type="Gene3D" id="2.70.98.70">
    <property type="match status" value="1"/>
</dbReference>
<dbReference type="GO" id="GO:0042597">
    <property type="term" value="C:periplasmic space"/>
    <property type="evidence" value="ECO:0007669"/>
    <property type="project" value="UniProtKB-SubCell"/>
</dbReference>
<dbReference type="InterPro" id="IPR008929">
    <property type="entry name" value="Chondroitin_lyas"/>
</dbReference>
<feature type="domain" description="Heparinase II/III-like C-terminal" evidence="5">
    <location>
        <begin position="574"/>
        <end position="707"/>
    </location>
</feature>
<dbReference type="GO" id="GO:0016829">
    <property type="term" value="F:lyase activity"/>
    <property type="evidence" value="ECO:0007669"/>
    <property type="project" value="UniProtKB-KW"/>
</dbReference>
<reference evidence="7" key="1">
    <citation type="submission" date="2020-07" db="EMBL/GenBank/DDBJ databases">
        <title>Huge and variable diversity of episymbiotic CPR bacteria and DPANN archaea in groundwater ecosystems.</title>
        <authorList>
            <person name="He C.Y."/>
            <person name="Keren R."/>
            <person name="Whittaker M."/>
            <person name="Farag I.F."/>
            <person name="Doudna J."/>
            <person name="Cate J.H.D."/>
            <person name="Banfield J.F."/>
        </authorList>
    </citation>
    <scope>NUCLEOTIDE SEQUENCE</scope>
    <source>
        <strain evidence="7">NC_groundwater_1664_Pr3_B-0.1um_52_9</strain>
    </source>
</reference>
<comment type="subcellular location">
    <subcellularLocation>
        <location evidence="1">Periplasm</location>
    </subcellularLocation>
</comment>
<dbReference type="InterPro" id="IPR031680">
    <property type="entry name" value="Hepar_II_III_N"/>
</dbReference>
<evidence type="ECO:0000259" key="6">
    <source>
        <dbReference type="Pfam" id="PF16889"/>
    </source>
</evidence>
<keyword evidence="3" id="KW-0574">Periplasm</keyword>
<protein>
    <submittedName>
        <fullName evidence="7">Alginate lyase family protein</fullName>
    </submittedName>
</protein>
<dbReference type="Pfam" id="PF07940">
    <property type="entry name" value="Hepar_II_III_C"/>
    <property type="match status" value="1"/>
</dbReference>
<organism evidence="7 8">
    <name type="scientific">Desulfomonile tiedjei</name>
    <dbReference type="NCBI Taxonomy" id="2358"/>
    <lineage>
        <taxon>Bacteria</taxon>
        <taxon>Pseudomonadati</taxon>
        <taxon>Thermodesulfobacteriota</taxon>
        <taxon>Desulfomonilia</taxon>
        <taxon>Desulfomonilales</taxon>
        <taxon>Desulfomonilaceae</taxon>
        <taxon>Desulfomonile</taxon>
    </lineage>
</organism>
<dbReference type="InterPro" id="IPR012480">
    <property type="entry name" value="Hepar_II_III_C"/>
</dbReference>
<evidence type="ECO:0000256" key="3">
    <source>
        <dbReference type="ARBA" id="ARBA00022764"/>
    </source>
</evidence>
<gene>
    <name evidence="7" type="ORF">HY912_01475</name>
</gene>
<feature type="domain" description="Heparin-sulfate lyase N-terminal" evidence="6">
    <location>
        <begin position="147"/>
        <end position="357"/>
    </location>
</feature>
<comment type="caution">
    <text evidence="7">The sequence shown here is derived from an EMBL/GenBank/DDBJ whole genome shotgun (WGS) entry which is preliminary data.</text>
</comment>
<keyword evidence="2" id="KW-0732">Signal</keyword>
<evidence type="ECO:0000256" key="1">
    <source>
        <dbReference type="ARBA" id="ARBA00004418"/>
    </source>
</evidence>
<accession>A0A9D6UXI5</accession>
<proteinExistence type="predicted"/>
<dbReference type="SUPFAM" id="SSF48230">
    <property type="entry name" value="Chondroitin AC/alginate lyase"/>
    <property type="match status" value="1"/>
</dbReference>
<evidence type="ECO:0000259" key="5">
    <source>
        <dbReference type="Pfam" id="PF07940"/>
    </source>
</evidence>
<dbReference type="AlphaFoldDB" id="A0A9D6UXI5"/>